<dbReference type="RefSeq" id="WP_095687004.1">
    <property type="nucleotide sequence ID" value="NZ_CP022745.1"/>
</dbReference>
<sequence length="397" mass="42891">MGVIDRMAAFMGFERRSDASPLDPSWQALGNSTGYFSGVSARAAENLSTVLACTTAVASALAYVPALIYRRDGNGNRIEVATHPLGRLVKGGVNPQQTWPDFLEHWIASALLTGNGLAEIIRGGNGQLAGFAWVPWGMVTVQELPSGRLAYDIGDGKGRTRRLLEGEVLHLRDRTDDGRIGRSRLSRAAETVQGVDLANRHARNFLANGASPSGVIEHPGTMTMEQRNGLRSQFADRHSGAANAGSTLILDGGLTWKAAQISPEDAELLETRKFGVIEICRLFQVPPPIVQAYENNTFTNAAQAGLWFATFCLAPWARKIEAEFARSVFTAGSGYELELDLSGFLRGDPETRWNAHKIALETGVLDTDEVRQIEGWNPRPADGGNAQPNNQGEPANG</sequence>
<reference evidence="2 3" key="1">
    <citation type="submission" date="2017-08" db="EMBL/GenBank/DDBJ databases">
        <title>Whole Genome Sequence of Sphingobium hydrophobicum C1: Insights into Adaption to the Electronic-waste Contaminated Sediment.</title>
        <authorList>
            <person name="Song D."/>
            <person name="Chen X."/>
            <person name="Xu M."/>
        </authorList>
    </citation>
    <scope>NUCLEOTIDE SEQUENCE [LARGE SCALE GENOMIC DNA]</scope>
    <source>
        <strain evidence="2 3">C1</strain>
    </source>
</reference>
<feature type="region of interest" description="Disordered" evidence="1">
    <location>
        <begin position="374"/>
        <end position="397"/>
    </location>
</feature>
<proteinExistence type="predicted"/>
<name>A0A249MU40_SPHXE</name>
<gene>
    <name evidence="2" type="ORF">CJD35_09565</name>
</gene>
<dbReference type="InterPro" id="IPR006944">
    <property type="entry name" value="Phage/GTA_portal"/>
</dbReference>
<dbReference type="NCBIfam" id="TIGR01537">
    <property type="entry name" value="portal_HK97"/>
    <property type="match status" value="1"/>
</dbReference>
<dbReference type="AlphaFoldDB" id="A0A249MU40"/>
<accession>A0A249MU40</accession>
<dbReference type="EMBL" id="CP022745">
    <property type="protein sequence ID" value="ASY44669.1"/>
    <property type="molecule type" value="Genomic_DNA"/>
</dbReference>
<dbReference type="Proteomes" id="UP000217141">
    <property type="component" value="Chromosome I"/>
</dbReference>
<dbReference type="Pfam" id="PF04860">
    <property type="entry name" value="Phage_portal"/>
    <property type="match status" value="1"/>
</dbReference>
<evidence type="ECO:0000313" key="2">
    <source>
        <dbReference type="EMBL" id="ASY44669.1"/>
    </source>
</evidence>
<evidence type="ECO:0000313" key="3">
    <source>
        <dbReference type="Proteomes" id="UP000217141"/>
    </source>
</evidence>
<evidence type="ECO:0000256" key="1">
    <source>
        <dbReference type="SAM" id="MobiDB-lite"/>
    </source>
</evidence>
<protein>
    <submittedName>
        <fullName evidence="2">Phage portal protein</fullName>
    </submittedName>
</protein>
<feature type="compositionally biased region" description="Polar residues" evidence="1">
    <location>
        <begin position="386"/>
        <end position="397"/>
    </location>
</feature>
<dbReference type="InterPro" id="IPR006427">
    <property type="entry name" value="Portal_HK97"/>
</dbReference>
<dbReference type="KEGG" id="shyd:CJD35_09565"/>
<organism evidence="2 3">
    <name type="scientific">Sphingobium xenophagum</name>
    <dbReference type="NCBI Taxonomy" id="121428"/>
    <lineage>
        <taxon>Bacteria</taxon>
        <taxon>Pseudomonadati</taxon>
        <taxon>Pseudomonadota</taxon>
        <taxon>Alphaproteobacteria</taxon>
        <taxon>Sphingomonadales</taxon>
        <taxon>Sphingomonadaceae</taxon>
        <taxon>Sphingobium</taxon>
    </lineage>
</organism>